<dbReference type="Proteomes" id="UP000789570">
    <property type="component" value="Unassembled WGS sequence"/>
</dbReference>
<organism evidence="1 2">
    <name type="scientific">Funneliformis caledonium</name>
    <dbReference type="NCBI Taxonomy" id="1117310"/>
    <lineage>
        <taxon>Eukaryota</taxon>
        <taxon>Fungi</taxon>
        <taxon>Fungi incertae sedis</taxon>
        <taxon>Mucoromycota</taxon>
        <taxon>Glomeromycotina</taxon>
        <taxon>Glomeromycetes</taxon>
        <taxon>Glomerales</taxon>
        <taxon>Glomeraceae</taxon>
        <taxon>Funneliformis</taxon>
    </lineage>
</organism>
<protein>
    <submittedName>
        <fullName evidence="1">13112_t:CDS:1</fullName>
    </submittedName>
</protein>
<feature type="non-terminal residue" evidence="1">
    <location>
        <position position="1"/>
    </location>
</feature>
<evidence type="ECO:0000313" key="2">
    <source>
        <dbReference type="Proteomes" id="UP000789570"/>
    </source>
</evidence>
<sequence length="61" mass="6543">FNGKMDRQNDPQLLLVVLDTPLLISYKVNCKVLLTNTIYSLYGGAASPAMAISSGRLTNAA</sequence>
<reference evidence="1" key="1">
    <citation type="submission" date="2021-06" db="EMBL/GenBank/DDBJ databases">
        <authorList>
            <person name="Kallberg Y."/>
            <person name="Tangrot J."/>
            <person name="Rosling A."/>
        </authorList>
    </citation>
    <scope>NUCLEOTIDE SEQUENCE</scope>
    <source>
        <strain evidence="1">UK204</strain>
    </source>
</reference>
<name>A0A9N9J3B4_9GLOM</name>
<evidence type="ECO:0000313" key="1">
    <source>
        <dbReference type="EMBL" id="CAG8757662.1"/>
    </source>
</evidence>
<dbReference type="AlphaFoldDB" id="A0A9N9J3B4"/>
<dbReference type="EMBL" id="CAJVPQ010021147">
    <property type="protein sequence ID" value="CAG8757662.1"/>
    <property type="molecule type" value="Genomic_DNA"/>
</dbReference>
<keyword evidence="2" id="KW-1185">Reference proteome</keyword>
<gene>
    <name evidence="1" type="ORF">FCALED_LOCUS16722</name>
</gene>
<accession>A0A9N9J3B4</accession>
<proteinExistence type="predicted"/>
<comment type="caution">
    <text evidence="1">The sequence shown here is derived from an EMBL/GenBank/DDBJ whole genome shotgun (WGS) entry which is preliminary data.</text>
</comment>